<name>A0A447XHP7_ECOLX</name>
<accession>A0A447XHP7</accession>
<sequence>MVQHSNGQLVITGEYCPEGVQTAFTQDQYDKLIRYINIFFTFPKCE</sequence>
<evidence type="ECO:0000313" key="2">
    <source>
        <dbReference type="Proteomes" id="UP000271797"/>
    </source>
</evidence>
<dbReference type="AlphaFoldDB" id="A0A447XHP7"/>
<gene>
    <name evidence="1" type="ORF">NCTC9044_06040</name>
</gene>
<organism evidence="1 2">
    <name type="scientific">Escherichia coli</name>
    <dbReference type="NCBI Taxonomy" id="562"/>
    <lineage>
        <taxon>Bacteria</taxon>
        <taxon>Pseudomonadati</taxon>
        <taxon>Pseudomonadota</taxon>
        <taxon>Gammaproteobacteria</taxon>
        <taxon>Enterobacterales</taxon>
        <taxon>Enterobacteriaceae</taxon>
        <taxon>Escherichia</taxon>
    </lineage>
</organism>
<dbReference type="Proteomes" id="UP000271797">
    <property type="component" value="Chromosome"/>
</dbReference>
<dbReference type="EMBL" id="LR134238">
    <property type="protein sequence ID" value="VED15078.1"/>
    <property type="molecule type" value="Genomic_DNA"/>
</dbReference>
<reference evidence="1 2" key="1">
    <citation type="submission" date="2018-12" db="EMBL/GenBank/DDBJ databases">
        <authorList>
            <consortium name="Pathogen Informatics"/>
        </authorList>
    </citation>
    <scope>NUCLEOTIDE SEQUENCE [LARGE SCALE GENOMIC DNA]</scope>
    <source>
        <strain evidence="1 2">NCTC9044</strain>
    </source>
</reference>
<evidence type="ECO:0000313" key="1">
    <source>
        <dbReference type="EMBL" id="VED15078.1"/>
    </source>
</evidence>
<protein>
    <submittedName>
        <fullName evidence="1">Uncharacterized protein</fullName>
    </submittedName>
</protein>
<proteinExistence type="predicted"/>